<gene>
    <name evidence="1" type="ORF">AMATHDRAFT_115953</name>
</gene>
<dbReference type="EMBL" id="KZ301987">
    <property type="protein sequence ID" value="PFH51504.1"/>
    <property type="molecule type" value="Genomic_DNA"/>
</dbReference>
<accession>A0A2A9NQB1</accession>
<evidence type="ECO:0000313" key="1">
    <source>
        <dbReference type="EMBL" id="PFH51504.1"/>
    </source>
</evidence>
<name>A0A2A9NQB1_9AGAR</name>
<proteinExistence type="predicted"/>
<reference evidence="1 2" key="1">
    <citation type="submission" date="2014-02" db="EMBL/GenBank/DDBJ databases">
        <title>Transposable element dynamics among asymbiotic and ectomycorrhizal Amanita fungi.</title>
        <authorList>
            <consortium name="DOE Joint Genome Institute"/>
            <person name="Hess J."/>
            <person name="Skrede I."/>
            <person name="Wolfe B."/>
            <person name="LaButti K."/>
            <person name="Ohm R.A."/>
            <person name="Grigoriev I.V."/>
            <person name="Pringle A."/>
        </authorList>
    </citation>
    <scope>NUCLEOTIDE SEQUENCE [LARGE SCALE GENOMIC DNA]</scope>
    <source>
        <strain evidence="1 2">SKay4041</strain>
    </source>
</reference>
<keyword evidence="2" id="KW-1185">Reference proteome</keyword>
<organism evidence="1 2">
    <name type="scientific">Amanita thiersii Skay4041</name>
    <dbReference type="NCBI Taxonomy" id="703135"/>
    <lineage>
        <taxon>Eukaryota</taxon>
        <taxon>Fungi</taxon>
        <taxon>Dikarya</taxon>
        <taxon>Basidiomycota</taxon>
        <taxon>Agaricomycotina</taxon>
        <taxon>Agaricomycetes</taxon>
        <taxon>Agaricomycetidae</taxon>
        <taxon>Agaricales</taxon>
        <taxon>Pluteineae</taxon>
        <taxon>Amanitaceae</taxon>
        <taxon>Amanita</taxon>
    </lineage>
</organism>
<dbReference type="OrthoDB" id="2317741at2759"/>
<dbReference type="AlphaFoldDB" id="A0A2A9NQB1"/>
<dbReference type="Proteomes" id="UP000242287">
    <property type="component" value="Unassembled WGS sequence"/>
</dbReference>
<protein>
    <submittedName>
        <fullName evidence="1">Uncharacterized protein</fullName>
    </submittedName>
</protein>
<feature type="non-terminal residue" evidence="1">
    <location>
        <position position="1"/>
    </location>
</feature>
<sequence>VRDVYVPKILTPTKGDTWVIGQKRNVTWDISNPPSQITNRNGQIYLRKGDRTFMNFTLASGFDILLGSMEVEVPNVTPDCDYRIVLFGDSGNWSDKIRIVASEATTHSHH</sequence>
<feature type="non-terminal residue" evidence="1">
    <location>
        <position position="110"/>
    </location>
</feature>
<evidence type="ECO:0000313" key="2">
    <source>
        <dbReference type="Proteomes" id="UP000242287"/>
    </source>
</evidence>